<dbReference type="Pfam" id="PF03992">
    <property type="entry name" value="ABM"/>
    <property type="match status" value="1"/>
</dbReference>
<name>A0A1G9VCE0_9GAMM</name>
<dbReference type="GO" id="GO:0004497">
    <property type="term" value="F:monooxygenase activity"/>
    <property type="evidence" value="ECO:0007669"/>
    <property type="project" value="UniProtKB-KW"/>
</dbReference>
<dbReference type="AlphaFoldDB" id="A0A1G9VCE0"/>
<keyword evidence="2" id="KW-0503">Monooxygenase</keyword>
<feature type="domain" description="ABM" evidence="1">
    <location>
        <begin position="2"/>
        <end position="91"/>
    </location>
</feature>
<sequence length="94" mass="11320">MIKIVIERRIMPGLEEEYEQAAREAMRASVSARGFIAGESLCERHHPERRLLITQWRDLSAWKDWLHSSERERVMQRVKPLLADEEHIRVYEHR</sequence>
<dbReference type="InterPro" id="IPR011008">
    <property type="entry name" value="Dimeric_a/b-barrel"/>
</dbReference>
<dbReference type="STRING" id="48727.SAMN05192555_11780"/>
<accession>A0A1G9VCE0</accession>
<evidence type="ECO:0000259" key="1">
    <source>
        <dbReference type="PROSITE" id="PS51725"/>
    </source>
</evidence>
<proteinExistence type="predicted"/>
<dbReference type="Proteomes" id="UP000199107">
    <property type="component" value="Unassembled WGS sequence"/>
</dbReference>
<organism evidence="2 3">
    <name type="scientific">Franzmannia pantelleriensis</name>
    <dbReference type="NCBI Taxonomy" id="48727"/>
    <lineage>
        <taxon>Bacteria</taxon>
        <taxon>Pseudomonadati</taxon>
        <taxon>Pseudomonadota</taxon>
        <taxon>Gammaproteobacteria</taxon>
        <taxon>Oceanospirillales</taxon>
        <taxon>Halomonadaceae</taxon>
        <taxon>Franzmannia</taxon>
    </lineage>
</organism>
<dbReference type="OrthoDB" id="4463721at2"/>
<keyword evidence="3" id="KW-1185">Reference proteome</keyword>
<keyword evidence="2" id="KW-0560">Oxidoreductase</keyword>
<reference evidence="3" key="1">
    <citation type="submission" date="2016-10" db="EMBL/GenBank/DDBJ databases">
        <authorList>
            <person name="Varghese N."/>
            <person name="Submissions S."/>
        </authorList>
    </citation>
    <scope>NUCLEOTIDE SEQUENCE [LARGE SCALE GENOMIC DNA]</scope>
    <source>
        <strain evidence="3">AAP</strain>
    </source>
</reference>
<protein>
    <submittedName>
        <fullName evidence="2">Heme-degrading monooxygenase HmoA</fullName>
    </submittedName>
</protein>
<evidence type="ECO:0000313" key="2">
    <source>
        <dbReference type="EMBL" id="SDM69771.1"/>
    </source>
</evidence>
<dbReference type="Gene3D" id="3.30.70.100">
    <property type="match status" value="1"/>
</dbReference>
<dbReference type="EMBL" id="FNGH01000017">
    <property type="protein sequence ID" value="SDM69771.1"/>
    <property type="molecule type" value="Genomic_DNA"/>
</dbReference>
<dbReference type="InterPro" id="IPR007138">
    <property type="entry name" value="ABM_dom"/>
</dbReference>
<dbReference type="RefSeq" id="WP_076747345.1">
    <property type="nucleotide sequence ID" value="NZ_FNGH01000017.1"/>
</dbReference>
<gene>
    <name evidence="2" type="ORF">SAMN05192555_11780</name>
</gene>
<dbReference type="SUPFAM" id="SSF54909">
    <property type="entry name" value="Dimeric alpha+beta barrel"/>
    <property type="match status" value="1"/>
</dbReference>
<dbReference type="PROSITE" id="PS51725">
    <property type="entry name" value="ABM"/>
    <property type="match status" value="1"/>
</dbReference>
<evidence type="ECO:0000313" key="3">
    <source>
        <dbReference type="Proteomes" id="UP000199107"/>
    </source>
</evidence>